<evidence type="ECO:0000256" key="2">
    <source>
        <dbReference type="ARBA" id="ARBA00010596"/>
    </source>
</evidence>
<reference evidence="8 9" key="1">
    <citation type="journal article" date="2024" name="G3 (Bethesda)">
        <title>Genome assembly of Hibiscus sabdariffa L. provides insights into metabolisms of medicinal natural products.</title>
        <authorList>
            <person name="Kim T."/>
        </authorList>
    </citation>
    <scope>NUCLEOTIDE SEQUENCE [LARGE SCALE GENOMIC DNA]</scope>
    <source>
        <strain evidence="8">TK-2024</strain>
        <tissue evidence="8">Old leaves</tissue>
    </source>
</reference>
<keyword evidence="4 6" id="KW-1133">Transmembrane helix</keyword>
<feature type="domain" description="Yip1" evidence="7">
    <location>
        <begin position="94"/>
        <end position="186"/>
    </location>
</feature>
<evidence type="ECO:0000313" key="8">
    <source>
        <dbReference type="EMBL" id="KAK8487395.1"/>
    </source>
</evidence>
<evidence type="ECO:0000256" key="5">
    <source>
        <dbReference type="ARBA" id="ARBA00023136"/>
    </source>
</evidence>
<dbReference type="InterPro" id="IPR006977">
    <property type="entry name" value="Yip1_dom"/>
</dbReference>
<evidence type="ECO:0000256" key="6">
    <source>
        <dbReference type="RuleBase" id="RU361264"/>
    </source>
</evidence>
<accession>A0ABR2A436</accession>
<feature type="transmembrane region" description="Helical" evidence="6">
    <location>
        <begin position="94"/>
        <end position="115"/>
    </location>
</feature>
<dbReference type="PANTHER" id="PTHR21236">
    <property type="entry name" value="GOLGI MEMBRANE PROTEIN YIP1"/>
    <property type="match status" value="1"/>
</dbReference>
<organism evidence="8 9">
    <name type="scientific">Hibiscus sabdariffa</name>
    <name type="common">roselle</name>
    <dbReference type="NCBI Taxonomy" id="183260"/>
    <lineage>
        <taxon>Eukaryota</taxon>
        <taxon>Viridiplantae</taxon>
        <taxon>Streptophyta</taxon>
        <taxon>Embryophyta</taxon>
        <taxon>Tracheophyta</taxon>
        <taxon>Spermatophyta</taxon>
        <taxon>Magnoliopsida</taxon>
        <taxon>eudicotyledons</taxon>
        <taxon>Gunneridae</taxon>
        <taxon>Pentapetalae</taxon>
        <taxon>rosids</taxon>
        <taxon>malvids</taxon>
        <taxon>Malvales</taxon>
        <taxon>Malvaceae</taxon>
        <taxon>Malvoideae</taxon>
        <taxon>Hibiscus</taxon>
    </lineage>
</organism>
<feature type="transmembrane region" description="Helical" evidence="6">
    <location>
        <begin position="149"/>
        <end position="168"/>
    </location>
</feature>
<comment type="caution">
    <text evidence="6">Lacks conserved residue(s) required for the propagation of feature annotation.</text>
</comment>
<keyword evidence="3 6" id="KW-0812">Transmembrane</keyword>
<evidence type="ECO:0000313" key="9">
    <source>
        <dbReference type="Proteomes" id="UP001396334"/>
    </source>
</evidence>
<keyword evidence="5 6" id="KW-0472">Membrane</keyword>
<comment type="subcellular location">
    <subcellularLocation>
        <location evidence="6">Golgi apparatus membrane</location>
        <topology evidence="6">Multi-pass membrane protein</topology>
    </subcellularLocation>
    <subcellularLocation>
        <location evidence="1">Membrane</location>
        <topology evidence="1">Multi-pass membrane protein</topology>
    </subcellularLocation>
</comment>
<comment type="caution">
    <text evidence="8">The sequence shown here is derived from an EMBL/GenBank/DDBJ whole genome shotgun (WGS) entry which is preliminary data.</text>
</comment>
<dbReference type="InterPro" id="IPR045231">
    <property type="entry name" value="Yip1/4-like"/>
</dbReference>
<dbReference type="Pfam" id="PF04893">
    <property type="entry name" value="Yip1"/>
    <property type="match status" value="1"/>
</dbReference>
<gene>
    <name evidence="8" type="ORF">V6N11_030919</name>
</gene>
<protein>
    <recommendedName>
        <fullName evidence="6">Protein YIP</fullName>
    </recommendedName>
</protein>
<feature type="transmembrane region" description="Helical" evidence="6">
    <location>
        <begin position="121"/>
        <end position="142"/>
    </location>
</feature>
<evidence type="ECO:0000256" key="3">
    <source>
        <dbReference type="ARBA" id="ARBA00022692"/>
    </source>
</evidence>
<sequence length="189" mass="20319">MGSELILYSDTIPLHLSSQPDIDEMENLINHSVQSTVLPAPPRASSLFHTLAYPGCSSSKSLQRRPGEGIEGLGSVGAFLLHCLLGSHALLSEVFVVAFALLATGDVILTLNVLLLGGHIIFFQSLSLLGYCLFPLDVGALICMMEGNVILKMIVVCVTLAWSSWASYPFMSSAVNLSRKALALYPVFH</sequence>
<dbReference type="Proteomes" id="UP001396334">
    <property type="component" value="Unassembled WGS sequence"/>
</dbReference>
<comment type="similarity">
    <text evidence="2 6">Belongs to the YIP1 family.</text>
</comment>
<name>A0ABR2A436_9ROSI</name>
<dbReference type="PANTHER" id="PTHR21236:SF1">
    <property type="entry name" value="PROTEIN YIPF6"/>
    <property type="match status" value="1"/>
</dbReference>
<proteinExistence type="inferred from homology"/>
<evidence type="ECO:0000256" key="1">
    <source>
        <dbReference type="ARBA" id="ARBA00004141"/>
    </source>
</evidence>
<keyword evidence="9" id="KW-1185">Reference proteome</keyword>
<evidence type="ECO:0000256" key="4">
    <source>
        <dbReference type="ARBA" id="ARBA00022989"/>
    </source>
</evidence>
<evidence type="ECO:0000259" key="7">
    <source>
        <dbReference type="Pfam" id="PF04893"/>
    </source>
</evidence>
<dbReference type="EMBL" id="JBBPBN010000399">
    <property type="protein sequence ID" value="KAK8487395.1"/>
    <property type="molecule type" value="Genomic_DNA"/>
</dbReference>